<evidence type="ECO:0000313" key="2">
    <source>
        <dbReference type="EMBL" id="RTI01708.1"/>
    </source>
</evidence>
<dbReference type="Proteomes" id="UP000288347">
    <property type="component" value="Unassembled WGS sequence"/>
</dbReference>
<evidence type="ECO:0000313" key="3">
    <source>
        <dbReference type="Proteomes" id="UP000288347"/>
    </source>
</evidence>
<reference evidence="1 3" key="1">
    <citation type="journal article" date="2019" name="Extremophiles">
        <title>Biogeography of thermophiles and predominance of Thermus scotoductus in domestic water heaters.</title>
        <authorList>
            <person name="Wilpiszeski R.L."/>
            <person name="Zhang Z."/>
            <person name="House C.H."/>
        </authorList>
    </citation>
    <scope>NUCLEOTIDE SEQUENCE [LARGE SCALE GENOMIC DNA]</scope>
    <source>
        <strain evidence="1 3">16_S16</strain>
    </source>
</reference>
<organism evidence="1 3">
    <name type="scientific">Thermus scotoductus</name>
    <dbReference type="NCBI Taxonomy" id="37636"/>
    <lineage>
        <taxon>Bacteria</taxon>
        <taxon>Thermotogati</taxon>
        <taxon>Deinococcota</taxon>
        <taxon>Deinococci</taxon>
        <taxon>Thermales</taxon>
        <taxon>Thermaceae</taxon>
        <taxon>Thermus</taxon>
    </lineage>
</organism>
<name>A0A430UGN1_THESC</name>
<accession>A0A430UGN1</accession>
<dbReference type="EMBL" id="PEMH01000235">
    <property type="protein sequence ID" value="RTH99528.1"/>
    <property type="molecule type" value="Genomic_DNA"/>
</dbReference>
<protein>
    <submittedName>
        <fullName evidence="1">IS607 family transposase</fullName>
    </submittedName>
</protein>
<comment type="caution">
    <text evidence="1">The sequence shown here is derived from an EMBL/GenBank/DDBJ whole genome shotgun (WGS) entry which is preliminary data.</text>
</comment>
<sequence>MKLSHWARKHGIPYRTAWKWFKQGILPA</sequence>
<evidence type="ECO:0000313" key="1">
    <source>
        <dbReference type="EMBL" id="RTH99528.1"/>
    </source>
</evidence>
<gene>
    <name evidence="2" type="ORF">CSW29_03620</name>
    <name evidence="1" type="ORF">CSW29_07480</name>
</gene>
<dbReference type="EMBL" id="PEMH01000088">
    <property type="protein sequence ID" value="RTI01708.1"/>
    <property type="molecule type" value="Genomic_DNA"/>
</dbReference>
<dbReference type="AlphaFoldDB" id="A0A430UGN1"/>
<feature type="non-terminal residue" evidence="1">
    <location>
        <position position="28"/>
    </location>
</feature>
<proteinExistence type="predicted"/>